<dbReference type="RefSeq" id="WP_042534044.1">
    <property type="nucleotide sequence ID" value="NZ_CDGG01000001.1"/>
</dbReference>
<evidence type="ECO:0000313" key="8">
    <source>
        <dbReference type="EMBL" id="CEI83668.1"/>
    </source>
</evidence>
<keyword evidence="2 6" id="KW-0285">Flavoprotein</keyword>
<keyword evidence="4 6" id="KW-0521">NADP</keyword>
<dbReference type="InterPro" id="IPR036188">
    <property type="entry name" value="FAD/NAD-bd_sf"/>
</dbReference>
<feature type="binding site" evidence="6">
    <location>
        <position position="46"/>
    </location>
    <ligand>
        <name>FAD</name>
        <dbReference type="ChEBI" id="CHEBI:57692"/>
    </ligand>
</feature>
<sequence>MTECKDVTIIGGGPAGLYAAFYCGMRDLSARIIEFKPNLGGKVHIYPEKMIWDIGGLTPITGAQLIEQMEAQARTFNPKVILNEKVEKLEKNMEDCFVVTTNTGHKYVSRTVILATGGGILEPIKLDIEGADRFEVSNLHYTVQSLDRFKDKKVIVSGGGDTAIDWATELEPIAEQVSLVYRGEEFKAMEAHIAHLEASSVHIYKNTKIEKLLADEEGHHVKEILTKNQKTGEKVRFEVDDLIINHGFDRELKFIKESPLKVELEQDFFVKGSGKAETNIAGLYAAGDILSFDGKVHLIAGAYNDAANTVNQAKLYMKPDAYNEIYVSSHNSKFHEKNRKLLSHLYTK</sequence>
<name>A0A0A1MKP2_9BACI</name>
<accession>A0A0A1MKP2</accession>
<evidence type="ECO:0000313" key="9">
    <source>
        <dbReference type="Proteomes" id="UP000040453"/>
    </source>
</evidence>
<keyword evidence="9" id="KW-1185">Reference proteome</keyword>
<dbReference type="SUPFAM" id="SSF51905">
    <property type="entry name" value="FAD/NAD(P)-binding domain"/>
    <property type="match status" value="1"/>
</dbReference>
<comment type="caution">
    <text evidence="6">Lacks conserved residue(s) required for the propagation of feature annotation.</text>
</comment>
<keyword evidence="3 6" id="KW-0274">FAD</keyword>
<comment type="catalytic activity">
    <reaction evidence="6">
        <text>2 reduced [2Fe-2S]-[ferredoxin] + NADP(+) + H(+) = 2 oxidized [2Fe-2S]-[ferredoxin] + NADPH</text>
        <dbReference type="Rhea" id="RHEA:20125"/>
        <dbReference type="Rhea" id="RHEA-COMP:10000"/>
        <dbReference type="Rhea" id="RHEA-COMP:10001"/>
        <dbReference type="ChEBI" id="CHEBI:15378"/>
        <dbReference type="ChEBI" id="CHEBI:33737"/>
        <dbReference type="ChEBI" id="CHEBI:33738"/>
        <dbReference type="ChEBI" id="CHEBI:57783"/>
        <dbReference type="ChEBI" id="CHEBI:58349"/>
        <dbReference type="EC" id="1.18.1.2"/>
    </reaction>
</comment>
<feature type="binding site" evidence="6">
    <location>
        <position position="121"/>
    </location>
    <ligand>
        <name>FAD</name>
        <dbReference type="ChEBI" id="CHEBI:57692"/>
    </ligand>
</feature>
<evidence type="ECO:0000256" key="5">
    <source>
        <dbReference type="ARBA" id="ARBA00023002"/>
    </source>
</evidence>
<comment type="cofactor">
    <cofactor evidence="6">
        <name>FAD</name>
        <dbReference type="ChEBI" id="CHEBI:57692"/>
    </cofactor>
    <text evidence="6">Binds 1 FAD per subunit.</text>
</comment>
<evidence type="ECO:0000256" key="1">
    <source>
        <dbReference type="ARBA" id="ARBA00011738"/>
    </source>
</evidence>
<evidence type="ECO:0000256" key="3">
    <source>
        <dbReference type="ARBA" id="ARBA00022827"/>
    </source>
</evidence>
<dbReference type="GO" id="GO:0004324">
    <property type="term" value="F:ferredoxin-NADP+ reductase activity"/>
    <property type="evidence" value="ECO:0007669"/>
    <property type="project" value="UniProtKB-UniRule"/>
</dbReference>
<dbReference type="InterPro" id="IPR023753">
    <property type="entry name" value="FAD/NAD-binding_dom"/>
</dbReference>
<organism evidence="8 9">
    <name type="scientific">Oceanobacillus oncorhynchi</name>
    <dbReference type="NCBI Taxonomy" id="545501"/>
    <lineage>
        <taxon>Bacteria</taxon>
        <taxon>Bacillati</taxon>
        <taxon>Bacillota</taxon>
        <taxon>Bacilli</taxon>
        <taxon>Bacillales</taxon>
        <taxon>Bacillaceae</taxon>
        <taxon>Oceanobacillus</taxon>
    </lineage>
</organism>
<evidence type="ECO:0000259" key="7">
    <source>
        <dbReference type="Pfam" id="PF07992"/>
    </source>
</evidence>
<dbReference type="EC" id="1.18.1.2" evidence="6"/>
<dbReference type="GO" id="GO:0050661">
    <property type="term" value="F:NADP binding"/>
    <property type="evidence" value="ECO:0007669"/>
    <property type="project" value="UniProtKB-UniRule"/>
</dbReference>
<dbReference type="OrthoDB" id="9806179at2"/>
<feature type="binding site" evidence="6">
    <location>
        <position position="288"/>
    </location>
    <ligand>
        <name>FAD</name>
        <dbReference type="ChEBI" id="CHEBI:57692"/>
    </ligand>
</feature>
<comment type="subunit">
    <text evidence="1 6">Homodimer.</text>
</comment>
<evidence type="ECO:0000256" key="6">
    <source>
        <dbReference type="HAMAP-Rule" id="MF_01685"/>
    </source>
</evidence>
<reference evidence="8 9" key="1">
    <citation type="submission" date="2014-11" db="EMBL/GenBank/DDBJ databases">
        <authorList>
            <person name="Urmite Genomes Urmite Genomes"/>
        </authorList>
    </citation>
    <scope>NUCLEOTIDE SEQUENCE [LARGE SCALE GENOMIC DNA]</scope>
    <source>
        <strain evidence="8 9">Oc5</strain>
    </source>
</reference>
<dbReference type="Pfam" id="PF07992">
    <property type="entry name" value="Pyr_redox_2"/>
    <property type="match status" value="1"/>
</dbReference>
<dbReference type="Gene3D" id="3.50.50.60">
    <property type="entry name" value="FAD/NAD(P)-binding domain"/>
    <property type="match status" value="2"/>
</dbReference>
<proteinExistence type="inferred from homology"/>
<dbReference type="GO" id="GO:0050660">
    <property type="term" value="F:flavin adenine dinucleotide binding"/>
    <property type="evidence" value="ECO:0007669"/>
    <property type="project" value="UniProtKB-UniRule"/>
</dbReference>
<dbReference type="PANTHER" id="PTHR48105">
    <property type="entry name" value="THIOREDOXIN REDUCTASE 1-RELATED-RELATED"/>
    <property type="match status" value="1"/>
</dbReference>
<gene>
    <name evidence="8" type="ORF">BN997_03585</name>
</gene>
<feature type="binding site" evidence="6">
    <location>
        <position position="329"/>
    </location>
    <ligand>
        <name>FAD</name>
        <dbReference type="ChEBI" id="CHEBI:57692"/>
    </ligand>
</feature>
<evidence type="ECO:0000256" key="4">
    <source>
        <dbReference type="ARBA" id="ARBA00022857"/>
    </source>
</evidence>
<protein>
    <recommendedName>
        <fullName evidence="6">Ferredoxin--NADP reductase</fullName>
        <shortName evidence="6">FNR</shortName>
        <shortName evidence="6">Fd-NADP(+) reductase</shortName>
        <ecNumber evidence="6">1.18.1.2</ecNumber>
    </recommendedName>
</protein>
<dbReference type="PRINTS" id="PR00469">
    <property type="entry name" value="PNDRDTASEII"/>
</dbReference>
<dbReference type="HAMAP" id="MF_01685">
    <property type="entry name" value="FENR2"/>
    <property type="match status" value="1"/>
</dbReference>
<feature type="binding site" evidence="6">
    <location>
        <position position="42"/>
    </location>
    <ligand>
        <name>FAD</name>
        <dbReference type="ChEBI" id="CHEBI:57692"/>
    </ligand>
</feature>
<feature type="binding site" evidence="6">
    <location>
        <position position="34"/>
    </location>
    <ligand>
        <name>FAD</name>
        <dbReference type="ChEBI" id="CHEBI:57692"/>
    </ligand>
</feature>
<feature type="domain" description="FAD/NAD(P)-binding" evidence="7">
    <location>
        <begin position="5"/>
        <end position="304"/>
    </location>
</feature>
<keyword evidence="5 6" id="KW-0560">Oxidoreductase</keyword>
<dbReference type="InterPro" id="IPR022890">
    <property type="entry name" value="Fd--NADP_Rdtase_type_2"/>
</dbReference>
<dbReference type="Proteomes" id="UP000040453">
    <property type="component" value="Unassembled WGS sequence"/>
</dbReference>
<dbReference type="EMBL" id="CDGG01000001">
    <property type="protein sequence ID" value="CEI83668.1"/>
    <property type="molecule type" value="Genomic_DNA"/>
</dbReference>
<dbReference type="STRING" id="545501.BN997_03585"/>
<dbReference type="AlphaFoldDB" id="A0A0A1MKP2"/>
<feature type="binding site" evidence="6">
    <location>
        <position position="86"/>
    </location>
    <ligand>
        <name>FAD</name>
        <dbReference type="ChEBI" id="CHEBI:57692"/>
    </ligand>
</feature>
<dbReference type="InterPro" id="IPR050097">
    <property type="entry name" value="Ferredoxin-NADP_redctase_2"/>
</dbReference>
<evidence type="ECO:0000256" key="2">
    <source>
        <dbReference type="ARBA" id="ARBA00022630"/>
    </source>
</evidence>
<comment type="similarity">
    <text evidence="6">Belongs to the ferredoxin--NADP reductase type 2 family.</text>
</comment>
<dbReference type="PRINTS" id="PR00368">
    <property type="entry name" value="FADPNR"/>
</dbReference>